<reference evidence="1" key="1">
    <citation type="submission" date="2021-08" db="EMBL/GenBank/DDBJ databases">
        <title>Novel anaerobic bacterium isolated from sea squirt in East Sea, Republic of Korea.</title>
        <authorList>
            <person name="Nguyen T.H."/>
            <person name="Li Z."/>
            <person name="Lee Y.-J."/>
            <person name="Ko J."/>
            <person name="Kim S.-G."/>
        </authorList>
    </citation>
    <scope>NUCLEOTIDE SEQUENCE</scope>
    <source>
        <strain evidence="1">KCTC 25031</strain>
    </source>
</reference>
<name>A0AC61NI10_9BACT</name>
<accession>A0AC61NI10</accession>
<organism evidence="1 2">
    <name type="scientific">Halosquirtibacter laminarini</name>
    <dbReference type="NCBI Taxonomy" id="3374600"/>
    <lineage>
        <taxon>Bacteria</taxon>
        <taxon>Pseudomonadati</taxon>
        <taxon>Bacteroidota</taxon>
        <taxon>Bacteroidia</taxon>
        <taxon>Marinilabiliales</taxon>
        <taxon>Prolixibacteraceae</taxon>
        <taxon>Halosquirtibacter</taxon>
    </lineage>
</organism>
<sequence>MLLFIFSNITKEDSTLQNSYETQNYTCIANLGEKVLKDYIDNNIKDYFHNIYLKLKQPQQESDDTLTYFIECYNQNKENIPIDQILDKVTTQIIDLEEFENQTILDKLFEHNVVQPCWNNLYYYWVNNSLDETAVQWLNQAHVASALLEEKNNDTEDHLSEIYNTTLIEDIFKANSLSNPVYKEYTDIFRLDDLDLKSIERDKLYILVEQQSITFNPHHYNQLEKTEDIDLLNLFVENNIHEFIETHSEYSFDIPLYKKLLTSKKIHSEQKMKLINCLESIDDIKLIDIVCHVLLESTNEYNNSDQILNLITNTSDQEIRLKMFNQYMHLLNKHEIHDILNQLGDPYTKATEPKKRPKWENTPLNHQIVEKLKENGFISSFKEMGDNKIELINKAHEIMHL</sequence>
<protein>
    <submittedName>
        <fullName evidence="1">Uncharacterized protein</fullName>
    </submittedName>
</protein>
<evidence type="ECO:0000313" key="1">
    <source>
        <dbReference type="EMBL" id="QZE15321.1"/>
    </source>
</evidence>
<dbReference type="EMBL" id="CP081303">
    <property type="protein sequence ID" value="QZE15321.1"/>
    <property type="molecule type" value="Genomic_DNA"/>
</dbReference>
<proteinExistence type="predicted"/>
<gene>
    <name evidence="1" type="ORF">K4L44_05670</name>
</gene>
<evidence type="ECO:0000313" key="2">
    <source>
        <dbReference type="Proteomes" id="UP000826212"/>
    </source>
</evidence>
<dbReference type="Proteomes" id="UP000826212">
    <property type="component" value="Chromosome"/>
</dbReference>
<keyword evidence="2" id="KW-1185">Reference proteome</keyword>